<proteinExistence type="predicted"/>
<dbReference type="RefSeq" id="WP_376737007.1">
    <property type="nucleotide sequence ID" value="NZ_JAYMRS010000002.1"/>
</dbReference>
<dbReference type="Pfam" id="PF03551">
    <property type="entry name" value="PadR"/>
    <property type="match status" value="1"/>
</dbReference>
<keyword evidence="4" id="KW-1185">Reference proteome</keyword>
<reference evidence="3 4" key="1">
    <citation type="submission" date="2024-01" db="EMBL/GenBank/DDBJ databases">
        <title>Genome mining of biosynthetic gene clusters to explore secondary metabolites of Streptomyces sp.</title>
        <authorList>
            <person name="Baig A."/>
            <person name="Ajitkumar Shintre N."/>
            <person name="Kumar H."/>
            <person name="Anbarasu A."/>
            <person name="Ramaiah S."/>
        </authorList>
    </citation>
    <scope>NUCLEOTIDE SEQUENCE [LARGE SCALE GENOMIC DNA]</scope>
    <source>
        <strain evidence="3 4">A01</strain>
    </source>
</reference>
<dbReference type="EMBL" id="JAYMRS010000002">
    <property type="protein sequence ID" value="MFB8767492.1"/>
    <property type="molecule type" value="Genomic_DNA"/>
</dbReference>
<evidence type="ECO:0000313" key="4">
    <source>
        <dbReference type="Proteomes" id="UP001585053"/>
    </source>
</evidence>
<comment type="caution">
    <text evidence="3">The sequence shown here is derived from an EMBL/GenBank/DDBJ whole genome shotgun (WGS) entry which is preliminary data.</text>
</comment>
<name>A0ABV5DSD2_9ACTN</name>
<dbReference type="SUPFAM" id="SSF46785">
    <property type="entry name" value="Winged helix' DNA-binding domain"/>
    <property type="match status" value="1"/>
</dbReference>
<gene>
    <name evidence="3" type="ORF">VSQ78_07230</name>
</gene>
<protein>
    <submittedName>
        <fullName evidence="3">PadR family transcriptional regulator</fullName>
    </submittedName>
</protein>
<evidence type="ECO:0000256" key="1">
    <source>
        <dbReference type="SAM" id="MobiDB-lite"/>
    </source>
</evidence>
<dbReference type="PANTHER" id="PTHR43252">
    <property type="entry name" value="TRANSCRIPTIONAL REGULATOR YQJI"/>
    <property type="match status" value="1"/>
</dbReference>
<organism evidence="3 4">
    <name type="scientific">Nocardiopsis alba</name>
    <dbReference type="NCBI Taxonomy" id="53437"/>
    <lineage>
        <taxon>Bacteria</taxon>
        <taxon>Bacillati</taxon>
        <taxon>Actinomycetota</taxon>
        <taxon>Actinomycetes</taxon>
        <taxon>Streptosporangiales</taxon>
        <taxon>Nocardiopsidaceae</taxon>
        <taxon>Nocardiopsis</taxon>
    </lineage>
</organism>
<feature type="domain" description="Transcription regulator PadR N-terminal" evidence="2">
    <location>
        <begin position="134"/>
        <end position="204"/>
    </location>
</feature>
<dbReference type="InterPro" id="IPR036388">
    <property type="entry name" value="WH-like_DNA-bd_sf"/>
</dbReference>
<feature type="region of interest" description="Disordered" evidence="1">
    <location>
        <begin position="23"/>
        <end position="128"/>
    </location>
</feature>
<dbReference type="InterPro" id="IPR036390">
    <property type="entry name" value="WH_DNA-bd_sf"/>
</dbReference>
<dbReference type="Proteomes" id="UP001585053">
    <property type="component" value="Unassembled WGS sequence"/>
</dbReference>
<accession>A0ABV5DSD2</accession>
<feature type="compositionally biased region" description="Gly residues" evidence="1">
    <location>
        <begin position="74"/>
        <end position="112"/>
    </location>
</feature>
<sequence length="287" mass="31159">MTAMALPGPWSWGGRRSERRFDRFIPGRDRHDAHTTSDEAWIDGHHGPHEHRAEVPEPPRPPHPPHPPHPPWGRGPGGPFGPGGPMGPGGPFGPGAPFGPGGTFGPGGFPGHEGGHGRRRGGPRARRGDVRTGILLLLAEESRSGYEIIREGRERSGGAWRPSSGSVYPMLQQLEDEGLIEQVAGEGRRRPYRLTDEGRAYLEERGEGLTPPWEAGADAYADTRSHYEEIGGLAYQLAAAASQVAQAGTSEQVERAKRLLNETRRNLYLLLAEEDVEGDDPDAEREG</sequence>
<dbReference type="Gene3D" id="1.10.10.10">
    <property type="entry name" value="Winged helix-like DNA-binding domain superfamily/Winged helix DNA-binding domain"/>
    <property type="match status" value="1"/>
</dbReference>
<feature type="compositionally biased region" description="Basic and acidic residues" evidence="1">
    <location>
        <begin position="23"/>
        <end position="57"/>
    </location>
</feature>
<evidence type="ECO:0000313" key="3">
    <source>
        <dbReference type="EMBL" id="MFB8767492.1"/>
    </source>
</evidence>
<dbReference type="PANTHER" id="PTHR43252:SF2">
    <property type="entry name" value="TRANSCRIPTION REGULATOR, PADR-LIKE FAMILY"/>
    <property type="match status" value="1"/>
</dbReference>
<feature type="compositionally biased region" description="Pro residues" evidence="1">
    <location>
        <begin position="58"/>
        <end position="73"/>
    </location>
</feature>
<evidence type="ECO:0000259" key="2">
    <source>
        <dbReference type="Pfam" id="PF03551"/>
    </source>
</evidence>
<dbReference type="InterPro" id="IPR005149">
    <property type="entry name" value="Tscrpt_reg_PadR_N"/>
</dbReference>